<evidence type="ECO:0000256" key="6">
    <source>
        <dbReference type="SAM" id="MobiDB-lite"/>
    </source>
</evidence>
<evidence type="ECO:0000313" key="8">
    <source>
        <dbReference type="Proteomes" id="UP000663841"/>
    </source>
</evidence>
<dbReference type="Gene3D" id="1.10.580.10">
    <property type="entry name" value="Citrate Synthase, domain 1"/>
    <property type="match status" value="1"/>
</dbReference>
<evidence type="ECO:0000256" key="1">
    <source>
        <dbReference type="ARBA" id="ARBA00005007"/>
    </source>
</evidence>
<accession>A0A8H3C8Q9</accession>
<dbReference type="PROSITE" id="PS00480">
    <property type="entry name" value="CITRATE_SYNTHASE"/>
    <property type="match status" value="1"/>
</dbReference>
<name>A0A8H3C8Q9_9AGAM</name>
<dbReference type="AlphaFoldDB" id="A0A8H3C8Q9"/>
<dbReference type="InterPro" id="IPR016142">
    <property type="entry name" value="Citrate_synth-like_lrg_a-sub"/>
</dbReference>
<dbReference type="InterPro" id="IPR016143">
    <property type="entry name" value="Citrate_synth-like_sm_a-sub"/>
</dbReference>
<dbReference type="PANTHER" id="PTHR42871">
    <property type="entry name" value="CITRATE SYNTHASE"/>
    <property type="match status" value="1"/>
</dbReference>
<dbReference type="FunFam" id="1.10.580.10:FF:000005">
    <property type="entry name" value="Citrate synthase"/>
    <property type="match status" value="1"/>
</dbReference>
<keyword evidence="4 5" id="KW-0808">Transferase</keyword>
<dbReference type="InterPro" id="IPR019810">
    <property type="entry name" value="Citrate_synthase_AS"/>
</dbReference>
<organism evidence="7 8">
    <name type="scientific">Rhizoctonia solani</name>
    <dbReference type="NCBI Taxonomy" id="456999"/>
    <lineage>
        <taxon>Eukaryota</taxon>
        <taxon>Fungi</taxon>
        <taxon>Dikarya</taxon>
        <taxon>Basidiomycota</taxon>
        <taxon>Agaricomycotina</taxon>
        <taxon>Agaricomycetes</taxon>
        <taxon>Cantharellales</taxon>
        <taxon>Ceratobasidiaceae</taxon>
        <taxon>Rhizoctonia</taxon>
    </lineage>
</organism>
<sequence length="712" mass="77402">MGRPTPQNAPTESLTVRDERTRKTYNIPITDNTISATAFKAIKAPARPGEREENETERGLRVSDKGFLNTAVIQSEITYIDGDNGISDVRFEVLRYRGYPIEQLAGQSSFLEVAYLLIYGNLPSRARYANFESEVLHHSMTHVDVAGLFRAFRYDAHPMSILTSAFAALGSYYAEANPSLQGQTLYTKGDKASLAIMDKQIYRLIGKATTLAAMAYRVRQGREFVVPPVGMSYTGSFLYQMDRLGQEDYVPSPVLERALDILFILHADHELNASATTVLQTGSSLVDPYSAIAAGCASLYGPLHGGANEAVIRMLISIGSPENVPAFLESVKKREKVLSGFGHRVYKTSDPRSFIIRRTAEEVFKVTGQDPLLETAMRLHDLAIKDEYFVKRKLAPNVDFWSGLIYRAMGFPLDFFPVLFAVPRVVGWLAHWRQMMLQPGGVKIWRPRQVYVGAGRRDFVPMEQRPAESDDDIDPKKIPSASVHSTGLRSAQAQSNGTEVPFALQSPGRLMQCKNTTIIWQGGKSPYKVTFTPVCGAGKNASDETHDVVAPDSTSVELPIRFAKDTPLIISITDSTNMQATASQSIVASGDADNACTIQTACTDSDQAPGSPNAIAEPASQSASTGFPTDHLITADPSATSVQTPSVTDASSSESTMVIVYSYVSQTSTPTATAESTLQSQANAAISAGMYPTPGVLGCMVLISAILALDLW</sequence>
<dbReference type="Gene3D" id="1.10.230.10">
    <property type="entry name" value="Cytochrome P450-Terp, domain 2"/>
    <property type="match status" value="1"/>
</dbReference>
<dbReference type="GO" id="GO:0006099">
    <property type="term" value="P:tricarboxylic acid cycle"/>
    <property type="evidence" value="ECO:0007669"/>
    <property type="project" value="UniProtKB-KW"/>
</dbReference>
<evidence type="ECO:0000256" key="2">
    <source>
        <dbReference type="ARBA" id="ARBA00010566"/>
    </source>
</evidence>
<dbReference type="PRINTS" id="PR00143">
    <property type="entry name" value="CITRTSNTHASE"/>
</dbReference>
<evidence type="ECO:0000256" key="5">
    <source>
        <dbReference type="RuleBase" id="RU000441"/>
    </source>
</evidence>
<reference evidence="7" key="1">
    <citation type="submission" date="2021-01" db="EMBL/GenBank/DDBJ databases">
        <authorList>
            <person name="Kaushik A."/>
        </authorList>
    </citation>
    <scope>NUCLEOTIDE SEQUENCE</scope>
    <source>
        <strain evidence="7">AG3-T5</strain>
    </source>
</reference>
<dbReference type="Proteomes" id="UP000663841">
    <property type="component" value="Unassembled WGS sequence"/>
</dbReference>
<proteinExistence type="inferred from homology"/>
<dbReference type="OrthoDB" id="1734943at2759"/>
<feature type="region of interest" description="Disordered" evidence="6">
    <location>
        <begin position="603"/>
        <end position="648"/>
    </location>
</feature>
<dbReference type="SUPFAM" id="SSF48256">
    <property type="entry name" value="Citrate synthase"/>
    <property type="match status" value="1"/>
</dbReference>
<feature type="compositionally biased region" description="Polar residues" evidence="6">
    <location>
        <begin position="1"/>
        <end position="14"/>
    </location>
</feature>
<keyword evidence="3" id="KW-0816">Tricarboxylic acid cycle</keyword>
<dbReference type="GO" id="GO:0032787">
    <property type="term" value="P:monocarboxylic acid metabolic process"/>
    <property type="evidence" value="ECO:0007669"/>
    <property type="project" value="UniProtKB-ARBA"/>
</dbReference>
<evidence type="ECO:0000256" key="3">
    <source>
        <dbReference type="ARBA" id="ARBA00022532"/>
    </source>
</evidence>
<dbReference type="PANTHER" id="PTHR42871:SF1">
    <property type="entry name" value="CITRATE SYNTHASE"/>
    <property type="match status" value="1"/>
</dbReference>
<feature type="region of interest" description="Disordered" evidence="6">
    <location>
        <begin position="1"/>
        <end position="21"/>
    </location>
</feature>
<comment type="caution">
    <text evidence="7">The sequence shown here is derived from an EMBL/GenBank/DDBJ whole genome shotgun (WGS) entry which is preliminary data.</text>
</comment>
<gene>
    <name evidence="7" type="ORF">RDB_LOCUS197392</name>
</gene>
<evidence type="ECO:0000256" key="4">
    <source>
        <dbReference type="ARBA" id="ARBA00022679"/>
    </source>
</evidence>
<dbReference type="EMBL" id="CAJMWW010000642">
    <property type="protein sequence ID" value="CAE6478052.1"/>
    <property type="molecule type" value="Genomic_DNA"/>
</dbReference>
<dbReference type="Pfam" id="PF00285">
    <property type="entry name" value="Citrate_synt"/>
    <property type="match status" value="1"/>
</dbReference>
<dbReference type="FunFam" id="1.10.230.10:FF:000002">
    <property type="entry name" value="Citrate synthase"/>
    <property type="match status" value="1"/>
</dbReference>
<comment type="pathway">
    <text evidence="1">Carbohydrate metabolism.</text>
</comment>
<protein>
    <recommendedName>
        <fullName evidence="5">Citrate synthase</fullName>
    </recommendedName>
</protein>
<dbReference type="InterPro" id="IPR002020">
    <property type="entry name" value="Citrate_synthase"/>
</dbReference>
<dbReference type="InterPro" id="IPR036969">
    <property type="entry name" value="Citrate_synthase_sf"/>
</dbReference>
<feature type="compositionally biased region" description="Polar residues" evidence="6">
    <location>
        <begin position="637"/>
        <end position="648"/>
    </location>
</feature>
<dbReference type="GO" id="GO:0046912">
    <property type="term" value="F:acyltransferase activity, acyl groups converted into alkyl on transfer"/>
    <property type="evidence" value="ECO:0007669"/>
    <property type="project" value="InterPro"/>
</dbReference>
<evidence type="ECO:0000313" key="7">
    <source>
        <dbReference type="EMBL" id="CAE6478052.1"/>
    </source>
</evidence>
<comment type="similarity">
    <text evidence="2 5">Belongs to the citrate synthase family.</text>
</comment>